<proteinExistence type="predicted"/>
<organism evidence="1 2">
    <name type="scientific">Purpureocillium lilacinum</name>
    <name type="common">Paecilomyces lilacinus</name>
    <dbReference type="NCBI Taxonomy" id="33203"/>
    <lineage>
        <taxon>Eukaryota</taxon>
        <taxon>Fungi</taxon>
        <taxon>Dikarya</taxon>
        <taxon>Ascomycota</taxon>
        <taxon>Pezizomycotina</taxon>
        <taxon>Sordariomycetes</taxon>
        <taxon>Hypocreomycetidae</taxon>
        <taxon>Hypocreales</taxon>
        <taxon>Ophiocordycipitaceae</taxon>
        <taxon>Purpureocillium</taxon>
    </lineage>
</organism>
<reference evidence="1" key="1">
    <citation type="submission" date="2024-12" db="EMBL/GenBank/DDBJ databases">
        <title>Comparative genomics and development of molecular markers within Purpureocillium lilacinum and among Purpureocillium species.</title>
        <authorList>
            <person name="Yeh Z.-Y."/>
            <person name="Ni N.-T."/>
            <person name="Lo P.-H."/>
            <person name="Mushyakhwo K."/>
            <person name="Lin C.-F."/>
            <person name="Nai Y.-S."/>
        </authorList>
    </citation>
    <scope>NUCLEOTIDE SEQUENCE</scope>
    <source>
        <strain evidence="1">NCHU-NPUST-175</strain>
    </source>
</reference>
<protein>
    <submittedName>
        <fullName evidence="1">Uncharacterized protein</fullName>
    </submittedName>
</protein>
<accession>A0ACC4DI95</accession>
<keyword evidence="2" id="KW-1185">Reference proteome</keyword>
<dbReference type="EMBL" id="JBGNUJ010000010">
    <property type="protein sequence ID" value="KAL3955289.1"/>
    <property type="molecule type" value="Genomic_DNA"/>
</dbReference>
<gene>
    <name evidence="1" type="ORF">ACCO45_010852</name>
</gene>
<comment type="caution">
    <text evidence="1">The sequence shown here is derived from an EMBL/GenBank/DDBJ whole genome shotgun (WGS) entry which is preliminary data.</text>
</comment>
<sequence length="215" mass="22963">MGKSRPALGVDAPAARSSLTGPARSRLPCCAVLRRPARSGKIASWPRPVPLPQIGTRMTGWGAARAAAVLTACSARLVAASNHRPGPQLPQPTAPEADFIRRVVSALCFVQLPSFLSLHTLSLPGRSRVRALRVYSQFASATASARARTYSHINPRISAVQPRADVSLLPAARPSVSLSNPPQCAASRRQYTHPRTPFYAHPALLYPAPTIGYHA</sequence>
<dbReference type="Proteomes" id="UP001638806">
    <property type="component" value="Unassembled WGS sequence"/>
</dbReference>
<name>A0ACC4DI95_PURLI</name>
<evidence type="ECO:0000313" key="2">
    <source>
        <dbReference type="Proteomes" id="UP001638806"/>
    </source>
</evidence>
<evidence type="ECO:0000313" key="1">
    <source>
        <dbReference type="EMBL" id="KAL3955289.1"/>
    </source>
</evidence>